<organism evidence="2">
    <name type="scientific">Trypanosoma congolense (strain IL3000)</name>
    <dbReference type="NCBI Taxonomy" id="1068625"/>
    <lineage>
        <taxon>Eukaryota</taxon>
        <taxon>Discoba</taxon>
        <taxon>Euglenozoa</taxon>
        <taxon>Kinetoplastea</taxon>
        <taxon>Metakinetoplastina</taxon>
        <taxon>Trypanosomatida</taxon>
        <taxon>Trypanosomatidae</taxon>
        <taxon>Trypanosoma</taxon>
        <taxon>Nannomonas</taxon>
    </lineage>
</organism>
<evidence type="ECO:0000313" key="2">
    <source>
        <dbReference type="EMBL" id="CCC89753.1"/>
    </source>
</evidence>
<proteinExistence type="predicted"/>
<feature type="domain" description="Trypanosoma Tc-38 (p38) protein" evidence="1">
    <location>
        <begin position="252"/>
        <end position="320"/>
    </location>
</feature>
<evidence type="ECO:0000259" key="1">
    <source>
        <dbReference type="Pfam" id="PF20054"/>
    </source>
</evidence>
<accession>G0UK48</accession>
<protein>
    <recommendedName>
        <fullName evidence="1">Trypanosoma Tc-38 (p38) protein domain-containing protein</fullName>
    </recommendedName>
</protein>
<sequence>MGRLRTIFDEPLAQWAENMLRRASSVAGVRKGTSSLGHSSKSEQETFSQWKPAGRVLGWQEMCFSGLPTHHKAPTLPFVLEEALNGVMHAEGARLALAHCPQVRQVTLSNGDTPVLVDIVAPALSMRGVALTHDVVAMEAAVAMSEKRRYTSPFWLSRREIQYFVAKTPFFGSFLRCNFSMISSGATGVDIPSLKLVNDRGEECCVMNLSEFSSTASGLVTVCHGNTDAICGVHHIHSFFLFRQFSPVNVFTRRASFSHEVEDAIRRYCMRFSCWCSVWGTLEDFKAAGIDVLEGPLGLWLFDEWDMPFFLTSALSCVNVKAAFAHVYPNDVIKIG</sequence>
<dbReference type="VEuPathDB" id="TriTrypDB:TcIL3000_3_1830"/>
<dbReference type="AlphaFoldDB" id="G0UK48"/>
<dbReference type="EMBL" id="HE575316">
    <property type="protein sequence ID" value="CCC89753.1"/>
    <property type="molecule type" value="Genomic_DNA"/>
</dbReference>
<name>G0UK48_TRYCI</name>
<dbReference type="InterPro" id="IPR045399">
    <property type="entry name" value="Tc-38"/>
</dbReference>
<gene>
    <name evidence="2" type="ORF">TCIL3000_3_1830</name>
</gene>
<reference evidence="2" key="1">
    <citation type="journal article" date="2012" name="Proc. Natl. Acad. Sci. U.S.A.">
        <title>Antigenic diversity is generated by distinct evolutionary mechanisms in African trypanosome species.</title>
        <authorList>
            <person name="Jackson A.P."/>
            <person name="Berry A."/>
            <person name="Aslett M."/>
            <person name="Allison H.C."/>
            <person name="Burton P."/>
            <person name="Vavrova-Anderson J."/>
            <person name="Brown R."/>
            <person name="Browne H."/>
            <person name="Corton N."/>
            <person name="Hauser H."/>
            <person name="Gamble J."/>
            <person name="Gilderthorp R."/>
            <person name="Marcello L."/>
            <person name="McQuillan J."/>
            <person name="Otto T.D."/>
            <person name="Quail M.A."/>
            <person name="Sanders M.J."/>
            <person name="van Tonder A."/>
            <person name="Ginger M.L."/>
            <person name="Field M.C."/>
            <person name="Barry J.D."/>
            <person name="Hertz-Fowler C."/>
            <person name="Berriman M."/>
        </authorList>
    </citation>
    <scope>NUCLEOTIDE SEQUENCE</scope>
    <source>
        <strain evidence="2">IL3000</strain>
    </source>
</reference>
<dbReference type="Pfam" id="PF20054">
    <property type="entry name" value="Tc-38"/>
    <property type="match status" value="1"/>
</dbReference>